<evidence type="ECO:0000256" key="2">
    <source>
        <dbReference type="ARBA" id="ARBA00023315"/>
    </source>
</evidence>
<dbReference type="InterPro" id="IPR023917">
    <property type="entry name" value="Bifunctiontional_GlmU_bac-type"/>
</dbReference>
<reference evidence="4" key="1">
    <citation type="submission" date="2015-01" db="EMBL/GenBank/DDBJ databases">
        <title>Flavisolibacter sp./LCS9/ whole genome sequencing.</title>
        <authorList>
            <person name="Kim M.K."/>
            <person name="Srinivasan S."/>
            <person name="Lee J.-J."/>
        </authorList>
    </citation>
    <scope>NUCLEOTIDE SEQUENCE [LARGE SCALE GENOMIC DNA]</scope>
    <source>
        <strain evidence="4">LCS9</strain>
    </source>
</reference>
<dbReference type="OrthoDB" id="9784832at2"/>
<gene>
    <name evidence="3" type="ORF">SY85_01450</name>
</gene>
<dbReference type="AlphaFoldDB" id="A0A172TQL7"/>
<evidence type="ECO:0000313" key="4">
    <source>
        <dbReference type="Proteomes" id="UP000077177"/>
    </source>
</evidence>
<keyword evidence="4" id="KW-1185">Reference proteome</keyword>
<evidence type="ECO:0008006" key="5">
    <source>
        <dbReference type="Google" id="ProtNLM"/>
    </source>
</evidence>
<dbReference type="GO" id="GO:0016779">
    <property type="term" value="F:nucleotidyltransferase activity"/>
    <property type="evidence" value="ECO:0007669"/>
    <property type="project" value="UniProtKB-ARBA"/>
</dbReference>
<dbReference type="PANTHER" id="PTHR43584:SF9">
    <property type="entry name" value="TRANSFERASE HEXAPEPTIDE REPEAT CONTAINING PROTEIN"/>
    <property type="match status" value="1"/>
</dbReference>
<keyword evidence="2" id="KW-0012">Acyltransferase</keyword>
<dbReference type="InterPro" id="IPR050065">
    <property type="entry name" value="GlmU-like"/>
</dbReference>
<proteinExistence type="predicted"/>
<evidence type="ECO:0000256" key="1">
    <source>
        <dbReference type="ARBA" id="ARBA00022679"/>
    </source>
</evidence>
<dbReference type="Gene3D" id="2.160.10.10">
    <property type="entry name" value="Hexapeptide repeat proteins"/>
    <property type="match status" value="1"/>
</dbReference>
<dbReference type="EMBL" id="CP011390">
    <property type="protein sequence ID" value="ANE49365.1"/>
    <property type="molecule type" value="Genomic_DNA"/>
</dbReference>
<name>A0A172TQL7_9BACT</name>
<dbReference type="RefSeq" id="WP_066401451.1">
    <property type="nucleotide sequence ID" value="NZ_CP011390.1"/>
</dbReference>
<dbReference type="NCBIfam" id="TIGR03991">
    <property type="entry name" value="alt_bact_glmU"/>
    <property type="match status" value="1"/>
</dbReference>
<keyword evidence="1" id="KW-0808">Transferase</keyword>
<dbReference type="SUPFAM" id="SSF51161">
    <property type="entry name" value="Trimeric LpxA-like enzymes"/>
    <property type="match status" value="1"/>
</dbReference>
<dbReference type="GO" id="GO:0016746">
    <property type="term" value="F:acyltransferase activity"/>
    <property type="evidence" value="ECO:0007669"/>
    <property type="project" value="UniProtKB-KW"/>
</dbReference>
<dbReference type="STRING" id="1492898.SY85_01450"/>
<dbReference type="KEGG" id="fla:SY85_01450"/>
<dbReference type="Proteomes" id="UP000077177">
    <property type="component" value="Chromosome"/>
</dbReference>
<reference evidence="3 4" key="2">
    <citation type="journal article" date="2016" name="Int. J. Syst. Evol. Microbiol.">
        <title>Flavisolibacter tropicus sp. nov., isolated from tropical soil.</title>
        <authorList>
            <person name="Lee J.J."/>
            <person name="Kang M.S."/>
            <person name="Kim G.S."/>
            <person name="Lee C.S."/>
            <person name="Lim S."/>
            <person name="Lee J."/>
            <person name="Roh S.H."/>
            <person name="Kang H."/>
            <person name="Ha J.M."/>
            <person name="Bae S."/>
            <person name="Jung H.Y."/>
            <person name="Kim M.K."/>
        </authorList>
    </citation>
    <scope>NUCLEOTIDE SEQUENCE [LARGE SCALE GENOMIC DNA]</scope>
    <source>
        <strain evidence="3 4">LCS9</strain>
    </source>
</reference>
<protein>
    <recommendedName>
        <fullName evidence="5">Glucose-1-phosphate thymidylyltransferase</fullName>
    </recommendedName>
</protein>
<dbReference type="InterPro" id="IPR011004">
    <property type="entry name" value="Trimer_LpxA-like_sf"/>
</dbReference>
<dbReference type="PATRIC" id="fig|1492898.3.peg.327"/>
<dbReference type="PANTHER" id="PTHR43584">
    <property type="entry name" value="NUCLEOTIDYL TRANSFERASE"/>
    <property type="match status" value="1"/>
</dbReference>
<organism evidence="3 4">
    <name type="scientific">Flavisolibacter tropicus</name>
    <dbReference type="NCBI Taxonomy" id="1492898"/>
    <lineage>
        <taxon>Bacteria</taxon>
        <taxon>Pseudomonadati</taxon>
        <taxon>Bacteroidota</taxon>
        <taxon>Chitinophagia</taxon>
        <taxon>Chitinophagales</taxon>
        <taxon>Chitinophagaceae</taxon>
        <taxon>Flavisolibacter</taxon>
    </lineage>
</organism>
<accession>A0A172TQL7</accession>
<dbReference type="Pfam" id="PF13562">
    <property type="entry name" value="NTP_transf_4"/>
    <property type="match status" value="1"/>
</dbReference>
<sequence length="392" mass="43549">MNKIVFTEEFCSPENLFPFTLTRQIQDIRIGVLTIREKWEQLLGLPSFDKQEDDYKDQERALIIDDAINDDILYLIHGNIIPTPKLAKQVKKLKPGEFISVPGQAGLVYCICREQIVHKERIRVEKAVKLTAEYKEVKYPWDIFGLNAWAIQQDVEWLKKNRKLQAPSDTNKLINAEEIYIEKGAIVEHCFLNATDGPIYIGKGATVMEGAMLRGPLAIGEGAIIKMGSKIYGATTIGPYCSAGGEIKNSVFFGYSNKAHDGYLGDAVIGEWCNMGAGTSCSNVKNNASTIAVYTPNGPVPVGLKCGVLMGDYTRTAINTSINSGTVIGVSCNVFGNGLTPKYIPSFSWGSEGIKRYELDRALEHIENWKKLKQQTLTTAESVILKHIFDHY</sequence>
<evidence type="ECO:0000313" key="3">
    <source>
        <dbReference type="EMBL" id="ANE49365.1"/>
    </source>
</evidence>